<feature type="region of interest" description="Disordered" evidence="1">
    <location>
        <begin position="423"/>
        <end position="444"/>
    </location>
</feature>
<evidence type="ECO:0000256" key="1">
    <source>
        <dbReference type="SAM" id="MobiDB-lite"/>
    </source>
</evidence>
<feature type="compositionally biased region" description="Low complexity" evidence="1">
    <location>
        <begin position="426"/>
        <end position="437"/>
    </location>
</feature>
<feature type="compositionally biased region" description="Basic and acidic residues" evidence="1">
    <location>
        <begin position="1013"/>
        <end position="1043"/>
    </location>
</feature>
<feature type="compositionally biased region" description="Acidic residues" evidence="1">
    <location>
        <begin position="1075"/>
        <end position="1087"/>
    </location>
</feature>
<proteinExistence type="predicted"/>
<feature type="compositionally biased region" description="Basic and acidic residues" evidence="1">
    <location>
        <begin position="968"/>
        <end position="980"/>
    </location>
</feature>
<dbReference type="PANTHER" id="PTHR21937:SF5">
    <property type="entry name" value="GENE 973-RELATED"/>
    <property type="match status" value="1"/>
</dbReference>
<feature type="compositionally biased region" description="Polar residues" evidence="1">
    <location>
        <begin position="249"/>
        <end position="259"/>
    </location>
</feature>
<sequence>MSLIVKSVDSPRRFRPGFSARRYLSKLTRVYGDTFLDKLVTKGYIVEKNIYEQNPVLPRLRHRINDDVSYPPAPYRILKSMLRGPGFLSGYTFHLIRADEVGPVEEIGHADLSTVLEEDEEKSTSMTTTKSRKLKSTSTMIKLKEPDTAETTLYTDLSHEDKGNVLTDLLVKSTISYALEKQRKMLLAEEEAEAAMKEAVDQKSVSQKSEDYSLNLAEAVRTYLESQVDESAVGKPLRGAKLSEHSSRSYEATENSGMITANPDGDSVHQRNWPETLGEREYIGDLPVASLREVVSSTTSGVSSRRSSVDKTPSVVGAPYRQMQHISLSPIAGSREVTFKDVSSPVMRLPDDDSWRGHYRNEKFTKVSVIPPIGGKASSPRTPRATFQVARETDTRRTSRVNATDQVASNMPTLGRLRGKALSAASGGSRSVTSVHSSRSDGTEAVKGSVIFAPDGQIVSIGGSIAPSKDTESISAVSEANRKDTDVVITGVQSEVSEDEEPVWGLKLPETASTSKAASSSRTDARGVDITQSVRTWNYKAPPEEVDVSEQPKPQTEKGSQVASRRGSHAAGSQPISEQDLVKALTEHAHKIATSILTRPGTGQDLVNDAQAAAEMYFAPPVHAPSTINSREGSPPREAMIEEFLATAGVSVGGSDSDGEYKEMLRERLSSVVSKISGDSVPADAIVSAQLVEALLKQGFEPADIELVESETGQSVLQVRGDTGQQPGINELMGGVKPGHLYQVPVRKGKGSTGQEMAASPLGPIDIVGYGEGDVLHTEEVLDTKEKEAPTSYITAVLEEVRAKSISPAKSAGAKSQVSFKGVSGGDGLGDDTSPSQDNASETAEDKLARETASSRLEADTAQGGQKGASAMSTTSANSVQGASATGTRSTPGSKSTRSGESGKAKTSGKAREAVSALAGKTKTKSMTEDRDEFVVGKVPDNKELETLYGPVETPVREQSSVLQQRKKSVDKLKMAEKPKVPVLPAQPKKGVSKKRGKPAKGKKAKKTSLTKEASDLVSKDEAEKAETETADTGKESRVESVKTAEGTMEMSSEVSHSPTVSEEMEFIIIRDEFSDTDEEAEEDDNEEERKRIAEEKLQESLRAAKERRRLAEARGEEPEPDPVQEDTSRIPPEVARELRAAKRAAEANKRRELVERKRREREEQARQAKEEAERQEQLARELEEERRKREEERRLRKQQREDAEREEEEREREHQRKACLCR</sequence>
<evidence type="ECO:0000313" key="3">
    <source>
        <dbReference type="Proteomes" id="UP001209878"/>
    </source>
</evidence>
<feature type="region of interest" description="Disordered" evidence="1">
    <location>
        <begin position="235"/>
        <end position="268"/>
    </location>
</feature>
<feature type="compositionally biased region" description="Basic and acidic residues" evidence="1">
    <location>
        <begin position="926"/>
        <end position="946"/>
    </location>
</feature>
<dbReference type="EMBL" id="JAODUO010000013">
    <property type="protein sequence ID" value="KAK2193383.1"/>
    <property type="molecule type" value="Genomic_DNA"/>
</dbReference>
<feature type="compositionally biased region" description="Basic and acidic residues" evidence="1">
    <location>
        <begin position="1135"/>
        <end position="1204"/>
    </location>
</feature>
<dbReference type="InterPro" id="IPR031440">
    <property type="entry name" value="DUF4670"/>
</dbReference>
<feature type="compositionally biased region" description="Polar residues" evidence="1">
    <location>
        <begin position="1050"/>
        <end position="1061"/>
    </location>
</feature>
<dbReference type="PANTHER" id="PTHR21937">
    <property type="entry name" value="CCDC66 DOMAIN-CONTAINING PROTEIN"/>
    <property type="match status" value="1"/>
</dbReference>
<feature type="region of interest" description="Disordered" evidence="1">
    <location>
        <begin position="805"/>
        <end position="1223"/>
    </location>
</feature>
<feature type="compositionally biased region" description="Low complexity" evidence="1">
    <location>
        <begin position="511"/>
        <end position="522"/>
    </location>
</feature>
<feature type="compositionally biased region" description="Polar residues" evidence="1">
    <location>
        <begin position="833"/>
        <end position="842"/>
    </location>
</feature>
<dbReference type="Proteomes" id="UP001209878">
    <property type="component" value="Unassembled WGS sequence"/>
</dbReference>
<reference evidence="2" key="1">
    <citation type="journal article" date="2023" name="Mol. Biol. Evol.">
        <title>Third-Generation Sequencing Reveals the Adaptive Role of the Epigenome in Three Deep-Sea Polychaetes.</title>
        <authorList>
            <person name="Perez M."/>
            <person name="Aroh O."/>
            <person name="Sun Y."/>
            <person name="Lan Y."/>
            <person name="Juniper S.K."/>
            <person name="Young C.R."/>
            <person name="Angers B."/>
            <person name="Qian P.Y."/>
        </authorList>
    </citation>
    <scope>NUCLEOTIDE SEQUENCE</scope>
    <source>
        <strain evidence="2">R07B-5</strain>
    </source>
</reference>
<accession>A0AAD9PEP0</accession>
<keyword evidence="3" id="KW-1185">Reference proteome</keyword>
<feature type="compositionally biased region" description="Basic residues" evidence="1">
    <location>
        <begin position="991"/>
        <end position="1009"/>
    </location>
</feature>
<gene>
    <name evidence="2" type="ORF">NP493_13g02032</name>
</gene>
<feature type="compositionally biased region" description="Polar residues" evidence="1">
    <location>
        <begin position="871"/>
        <end position="900"/>
    </location>
</feature>
<feature type="region of interest" description="Disordered" evidence="1">
    <location>
        <begin position="495"/>
        <end position="577"/>
    </location>
</feature>
<comment type="caution">
    <text evidence="2">The sequence shown here is derived from an EMBL/GenBank/DDBJ whole genome shotgun (WGS) entry which is preliminary data.</text>
</comment>
<feature type="compositionally biased region" description="Basic and acidic residues" evidence="1">
    <location>
        <begin position="1088"/>
        <end position="1118"/>
    </location>
</feature>
<organism evidence="2 3">
    <name type="scientific">Ridgeia piscesae</name>
    <name type="common">Tubeworm</name>
    <dbReference type="NCBI Taxonomy" id="27915"/>
    <lineage>
        <taxon>Eukaryota</taxon>
        <taxon>Metazoa</taxon>
        <taxon>Spiralia</taxon>
        <taxon>Lophotrochozoa</taxon>
        <taxon>Annelida</taxon>
        <taxon>Polychaeta</taxon>
        <taxon>Sedentaria</taxon>
        <taxon>Canalipalpata</taxon>
        <taxon>Sabellida</taxon>
        <taxon>Siboglinidae</taxon>
        <taxon>Ridgeia</taxon>
    </lineage>
</organism>
<name>A0AAD9PEP0_RIDPI</name>
<protein>
    <submittedName>
        <fullName evidence="2">Uncharacterized protein</fullName>
    </submittedName>
</protein>
<dbReference type="AlphaFoldDB" id="A0AAD9PEP0"/>
<evidence type="ECO:0000313" key="2">
    <source>
        <dbReference type="EMBL" id="KAK2193383.1"/>
    </source>
</evidence>
<feature type="compositionally biased region" description="Polar residues" evidence="1">
    <location>
        <begin position="552"/>
        <end position="563"/>
    </location>
</feature>